<keyword evidence="4" id="KW-0560">Oxidoreductase</keyword>
<dbReference type="Proteomes" id="UP000823405">
    <property type="component" value="Unassembled WGS sequence"/>
</dbReference>
<dbReference type="EMBL" id="JAAAIN010000489">
    <property type="protein sequence ID" value="KAG0313806.1"/>
    <property type="molecule type" value="Genomic_DNA"/>
</dbReference>
<evidence type="ECO:0000313" key="8">
    <source>
        <dbReference type="Proteomes" id="UP000823405"/>
    </source>
</evidence>
<dbReference type="AlphaFoldDB" id="A0A9P6RAP0"/>
<keyword evidence="5" id="KW-0812">Transmembrane</keyword>
<keyword evidence="2" id="KW-0285">Flavoprotein</keyword>
<dbReference type="Pfam" id="PF01494">
    <property type="entry name" value="FAD_binding_3"/>
    <property type="match status" value="1"/>
</dbReference>
<keyword evidence="5" id="KW-0472">Membrane</keyword>
<feature type="domain" description="FAD-binding" evidence="6">
    <location>
        <begin position="7"/>
        <end position="186"/>
    </location>
</feature>
<comment type="similarity">
    <text evidence="1">Belongs to the paxM FAD-dependent monooxygenase family.</text>
</comment>
<evidence type="ECO:0000256" key="2">
    <source>
        <dbReference type="ARBA" id="ARBA00022630"/>
    </source>
</evidence>
<accession>A0A9P6RAP0</accession>
<evidence type="ECO:0000313" key="7">
    <source>
        <dbReference type="EMBL" id="KAG0313806.1"/>
    </source>
</evidence>
<dbReference type="Gene3D" id="3.50.50.60">
    <property type="entry name" value="FAD/NAD(P)-binding domain"/>
    <property type="match status" value="1"/>
</dbReference>
<evidence type="ECO:0000256" key="5">
    <source>
        <dbReference type="SAM" id="Phobius"/>
    </source>
</evidence>
<dbReference type="InterPro" id="IPR002938">
    <property type="entry name" value="FAD-bd"/>
</dbReference>
<keyword evidence="3" id="KW-0274">FAD</keyword>
<keyword evidence="5" id="KW-1133">Transmembrane helix</keyword>
<keyword evidence="8" id="KW-1185">Reference proteome</keyword>
<evidence type="ECO:0000259" key="6">
    <source>
        <dbReference type="Pfam" id="PF01494"/>
    </source>
</evidence>
<dbReference type="PANTHER" id="PTHR47356">
    <property type="entry name" value="FAD-DEPENDENT MONOOXYGENASE ASQG-RELATED"/>
    <property type="match status" value="1"/>
</dbReference>
<sequence length="333" mass="36889">MNEQRPTVLIVGAGLGGVMLGALLEKANVPYTILERASTVRSLGAALSIGGTLLVLFEQLQILSEFVSLAKCYTQSTVGNESGETLSTTNYVPLQTLTGYRGYIITRPAFYNLLLKQIPAHKIHFGKRILNVNEVKDDEDNDKVRIQASDGTIYQGDILVGADGAYSAVRQRLYERLKLEGTLPKSDEEDLPFTCTCLVGQTEPLDLEEFPELKDPESLMITTMGTEKPYSWVVFGTGNGSVCFMVLHHLDRTTSRAAQEQRFRNSENSEWGPHAAQSMCDETRDFSIPIGIGKKTLGDLYDRTPKDLFSKVMLEEKVFTTWFSGRTVLLGDG</sequence>
<gene>
    <name evidence="7" type="ORF">BGZ97_009873</name>
</gene>
<dbReference type="OrthoDB" id="655030at2759"/>
<evidence type="ECO:0000256" key="4">
    <source>
        <dbReference type="ARBA" id="ARBA00023002"/>
    </source>
</evidence>
<dbReference type="SUPFAM" id="SSF51905">
    <property type="entry name" value="FAD/NAD(P)-binding domain"/>
    <property type="match status" value="1"/>
</dbReference>
<dbReference type="GO" id="GO:0004497">
    <property type="term" value="F:monooxygenase activity"/>
    <property type="evidence" value="ECO:0007669"/>
    <property type="project" value="InterPro"/>
</dbReference>
<reference evidence="7" key="1">
    <citation type="journal article" date="2020" name="Fungal Divers.">
        <title>Resolving the Mortierellaceae phylogeny through synthesis of multi-gene phylogenetics and phylogenomics.</title>
        <authorList>
            <person name="Vandepol N."/>
            <person name="Liber J."/>
            <person name="Desiro A."/>
            <person name="Na H."/>
            <person name="Kennedy M."/>
            <person name="Barry K."/>
            <person name="Grigoriev I.V."/>
            <person name="Miller A.N."/>
            <person name="O'Donnell K."/>
            <person name="Stajich J.E."/>
            <person name="Bonito G."/>
        </authorList>
    </citation>
    <scope>NUCLEOTIDE SEQUENCE</scope>
    <source>
        <strain evidence="7">NVP60</strain>
    </source>
</reference>
<dbReference type="GO" id="GO:0071949">
    <property type="term" value="F:FAD binding"/>
    <property type="evidence" value="ECO:0007669"/>
    <property type="project" value="InterPro"/>
</dbReference>
<dbReference type="InterPro" id="IPR036188">
    <property type="entry name" value="FAD/NAD-bd_sf"/>
</dbReference>
<evidence type="ECO:0000256" key="1">
    <source>
        <dbReference type="ARBA" id="ARBA00007992"/>
    </source>
</evidence>
<proteinExistence type="inferred from homology"/>
<name>A0A9P6RAP0_9FUNG</name>
<dbReference type="PANTHER" id="PTHR47356:SF2">
    <property type="entry name" value="FAD-BINDING DOMAIN-CONTAINING PROTEIN-RELATED"/>
    <property type="match status" value="1"/>
</dbReference>
<protein>
    <recommendedName>
        <fullName evidence="6">FAD-binding domain-containing protein</fullName>
    </recommendedName>
</protein>
<evidence type="ECO:0000256" key="3">
    <source>
        <dbReference type="ARBA" id="ARBA00022827"/>
    </source>
</evidence>
<feature type="transmembrane region" description="Helical" evidence="5">
    <location>
        <begin position="6"/>
        <end position="24"/>
    </location>
</feature>
<organism evidence="7 8">
    <name type="scientific">Linnemannia gamsii</name>
    <dbReference type="NCBI Taxonomy" id="64522"/>
    <lineage>
        <taxon>Eukaryota</taxon>
        <taxon>Fungi</taxon>
        <taxon>Fungi incertae sedis</taxon>
        <taxon>Mucoromycota</taxon>
        <taxon>Mortierellomycotina</taxon>
        <taxon>Mortierellomycetes</taxon>
        <taxon>Mortierellales</taxon>
        <taxon>Mortierellaceae</taxon>
        <taxon>Linnemannia</taxon>
    </lineage>
</organism>
<dbReference type="PRINTS" id="PR00420">
    <property type="entry name" value="RNGMNOXGNASE"/>
</dbReference>
<dbReference type="InterPro" id="IPR050562">
    <property type="entry name" value="FAD_mOase_fung"/>
</dbReference>
<comment type="caution">
    <text evidence="7">The sequence shown here is derived from an EMBL/GenBank/DDBJ whole genome shotgun (WGS) entry which is preliminary data.</text>
</comment>